<dbReference type="Proteomes" id="UP000178222">
    <property type="component" value="Unassembled WGS sequence"/>
</dbReference>
<name>A0A1G2RWU3_9BACT</name>
<comment type="caution">
    <text evidence="5">The sequence shown here is derived from an EMBL/GenBank/DDBJ whole genome shotgun (WGS) entry which is preliminary data.</text>
</comment>
<dbReference type="Pfam" id="PF00675">
    <property type="entry name" value="Peptidase_M16"/>
    <property type="match status" value="1"/>
</dbReference>
<dbReference type="PROSITE" id="PS00143">
    <property type="entry name" value="INSULINASE"/>
    <property type="match status" value="1"/>
</dbReference>
<evidence type="ECO:0000256" key="1">
    <source>
        <dbReference type="ARBA" id="ARBA00007261"/>
    </source>
</evidence>
<accession>A0A1G2RWU3</accession>
<dbReference type="InterPro" id="IPR001431">
    <property type="entry name" value="Pept_M16_Zn_BS"/>
</dbReference>
<feature type="domain" description="Peptidase M16 C-terminal" evidence="4">
    <location>
        <begin position="167"/>
        <end position="341"/>
    </location>
</feature>
<feature type="domain" description="Peptidase M16 N-terminal" evidence="3">
    <location>
        <begin position="14"/>
        <end position="139"/>
    </location>
</feature>
<comment type="similarity">
    <text evidence="1 2">Belongs to the peptidase M16 family.</text>
</comment>
<evidence type="ECO:0000313" key="6">
    <source>
        <dbReference type="Proteomes" id="UP000178222"/>
    </source>
</evidence>
<evidence type="ECO:0000259" key="4">
    <source>
        <dbReference type="Pfam" id="PF05193"/>
    </source>
</evidence>
<gene>
    <name evidence="5" type="ORF">A3J30_00165</name>
</gene>
<proteinExistence type="inferred from homology"/>
<evidence type="ECO:0008006" key="7">
    <source>
        <dbReference type="Google" id="ProtNLM"/>
    </source>
</evidence>
<dbReference type="InterPro" id="IPR011249">
    <property type="entry name" value="Metalloenz_LuxS/M16"/>
</dbReference>
<dbReference type="SUPFAM" id="SSF63411">
    <property type="entry name" value="LuxS/MPP-like metallohydrolase"/>
    <property type="match status" value="2"/>
</dbReference>
<organism evidence="5 6">
    <name type="scientific">Candidatus Wildermuthbacteria bacterium RIFCSPLOWO2_02_FULL_47_9c</name>
    <dbReference type="NCBI Taxonomy" id="1802466"/>
    <lineage>
        <taxon>Bacteria</taxon>
        <taxon>Candidatus Wildermuthiibacteriota</taxon>
    </lineage>
</organism>
<protein>
    <recommendedName>
        <fullName evidence="7">Peptidase M16</fullName>
    </recommendedName>
</protein>
<evidence type="ECO:0000259" key="3">
    <source>
        <dbReference type="Pfam" id="PF00675"/>
    </source>
</evidence>
<sequence length="422" mass="47000">MLKKTNLPSGLRVLTFPQENSESLTALVLVGTGSKNETRDQNGISHFLEHMFFKGTAKRPTPIAVAEVLDRVGGAYNAFTGEDYTGYYAKVDARHFELALDWVADIFLSSLLPAEEIEKEKGVVVEELHMRNDSPMSRAQILWRQLLYGDQPAGWNIVGTKESIAQLTRQGLVAYMNSQYVASNTVVCLAGNLPKDAEERVAEKFKSVPTADFRHKVPVIEEQKEPGLLTENRNTDQVHLCLGVRALPLSDSRRYAQEILATVLGGMMSSRMFIEVREKRGLAYYVSTYSEADPDTGFVITSAGVRKENVEDAVKVILEEYRKIATEQIPTEEFQKAKDNLRGKLALSLESSDAKASFYGLQELLERETCMVEQVYDRINAVTQGDVLQLAKDIFKPAKLNCALVGPSPDHARLTKLLSAFS</sequence>
<dbReference type="PANTHER" id="PTHR11851">
    <property type="entry name" value="METALLOPROTEASE"/>
    <property type="match status" value="1"/>
</dbReference>
<dbReference type="GO" id="GO:0046872">
    <property type="term" value="F:metal ion binding"/>
    <property type="evidence" value="ECO:0007669"/>
    <property type="project" value="InterPro"/>
</dbReference>
<dbReference type="GO" id="GO:0006508">
    <property type="term" value="P:proteolysis"/>
    <property type="evidence" value="ECO:0007669"/>
    <property type="project" value="InterPro"/>
</dbReference>
<dbReference type="GO" id="GO:0004222">
    <property type="term" value="F:metalloendopeptidase activity"/>
    <property type="evidence" value="ECO:0007669"/>
    <property type="project" value="InterPro"/>
</dbReference>
<dbReference type="InterPro" id="IPR011765">
    <property type="entry name" value="Pept_M16_N"/>
</dbReference>
<dbReference type="InterPro" id="IPR050361">
    <property type="entry name" value="MPP/UQCRC_Complex"/>
</dbReference>
<dbReference type="PANTHER" id="PTHR11851:SF49">
    <property type="entry name" value="MITOCHONDRIAL-PROCESSING PEPTIDASE SUBUNIT ALPHA"/>
    <property type="match status" value="1"/>
</dbReference>
<evidence type="ECO:0000313" key="5">
    <source>
        <dbReference type="EMBL" id="OHA77305.1"/>
    </source>
</evidence>
<evidence type="ECO:0000256" key="2">
    <source>
        <dbReference type="RuleBase" id="RU004447"/>
    </source>
</evidence>
<dbReference type="Gene3D" id="3.30.830.10">
    <property type="entry name" value="Metalloenzyme, LuxS/M16 peptidase-like"/>
    <property type="match status" value="2"/>
</dbReference>
<dbReference type="Pfam" id="PF05193">
    <property type="entry name" value="Peptidase_M16_C"/>
    <property type="match status" value="1"/>
</dbReference>
<dbReference type="InterPro" id="IPR007863">
    <property type="entry name" value="Peptidase_M16_C"/>
</dbReference>
<dbReference type="EMBL" id="MHUL01000009">
    <property type="protein sequence ID" value="OHA77305.1"/>
    <property type="molecule type" value="Genomic_DNA"/>
</dbReference>
<dbReference type="AlphaFoldDB" id="A0A1G2RWU3"/>
<reference evidence="5 6" key="1">
    <citation type="journal article" date="2016" name="Nat. Commun.">
        <title>Thousands of microbial genomes shed light on interconnected biogeochemical processes in an aquifer system.</title>
        <authorList>
            <person name="Anantharaman K."/>
            <person name="Brown C.T."/>
            <person name="Hug L.A."/>
            <person name="Sharon I."/>
            <person name="Castelle C.J."/>
            <person name="Probst A.J."/>
            <person name="Thomas B.C."/>
            <person name="Singh A."/>
            <person name="Wilkins M.J."/>
            <person name="Karaoz U."/>
            <person name="Brodie E.L."/>
            <person name="Williams K.H."/>
            <person name="Hubbard S.S."/>
            <person name="Banfield J.F."/>
        </authorList>
    </citation>
    <scope>NUCLEOTIDE SEQUENCE [LARGE SCALE GENOMIC DNA]</scope>
</reference>